<accession>A0A1Q6DUH8</accession>
<evidence type="ECO:0000313" key="2">
    <source>
        <dbReference type="Proteomes" id="UP000185744"/>
    </source>
</evidence>
<proteinExistence type="predicted"/>
<dbReference type="STRING" id="1903181.BTN85_0481"/>
<reference evidence="1" key="1">
    <citation type="submission" date="2016-12" db="EMBL/GenBank/DDBJ databases">
        <title>Discovery of methanogenic haloarchaea.</title>
        <authorList>
            <person name="Sorokin D.Y."/>
            <person name="Makarova K.S."/>
            <person name="Abbas B."/>
            <person name="Ferrer M."/>
            <person name="Golyshin P.N."/>
        </authorList>
    </citation>
    <scope>NUCLEOTIDE SEQUENCE [LARGE SCALE GENOMIC DNA]</scope>
    <source>
        <strain evidence="1">HMET1</strain>
    </source>
</reference>
<dbReference type="AlphaFoldDB" id="A0A1Q6DUH8"/>
<dbReference type="InParanoid" id="A0A1Q6DUH8"/>
<sequence length="47" mass="5369">MFASIVGRGRDLLSFLNQRVEEGFFSPNKLKFFKGFYLFCGFVRGAA</sequence>
<organism evidence="1 2">
    <name type="scientific">Methanohalarchaeum thermophilum</name>
    <dbReference type="NCBI Taxonomy" id="1903181"/>
    <lineage>
        <taxon>Archaea</taxon>
        <taxon>Methanobacteriati</taxon>
        <taxon>Methanobacteriota</taxon>
        <taxon>Methanonatronarchaeia</taxon>
        <taxon>Methanonatronarchaeales</taxon>
        <taxon>Methanonatronarchaeaceae</taxon>
        <taxon>Candidatus Methanohalarchaeum</taxon>
    </lineage>
</organism>
<dbReference type="Proteomes" id="UP000185744">
    <property type="component" value="Unassembled WGS sequence"/>
</dbReference>
<protein>
    <submittedName>
        <fullName evidence="1">Uncharacterized protein</fullName>
    </submittedName>
</protein>
<dbReference type="EMBL" id="MSDW01000001">
    <property type="protein sequence ID" value="OKY78003.1"/>
    <property type="molecule type" value="Genomic_DNA"/>
</dbReference>
<keyword evidence="2" id="KW-1185">Reference proteome</keyword>
<gene>
    <name evidence="1" type="ORF">BTN85_0481</name>
</gene>
<comment type="caution">
    <text evidence="1">The sequence shown here is derived from an EMBL/GenBank/DDBJ whole genome shotgun (WGS) entry which is preliminary data.</text>
</comment>
<evidence type="ECO:0000313" key="1">
    <source>
        <dbReference type="EMBL" id="OKY78003.1"/>
    </source>
</evidence>
<name>A0A1Q6DUH8_METT1</name>